<dbReference type="Proteomes" id="UP000238534">
    <property type="component" value="Unassembled WGS sequence"/>
</dbReference>
<dbReference type="InterPro" id="IPR034660">
    <property type="entry name" value="DinB/YfiT-like"/>
</dbReference>
<feature type="domain" description="DinB-like" evidence="1">
    <location>
        <begin position="16"/>
        <end position="137"/>
    </location>
</feature>
<proteinExistence type="predicted"/>
<dbReference type="RefSeq" id="WP_105682702.1">
    <property type="nucleotide sequence ID" value="NZ_JBBGZD010000001.1"/>
</dbReference>
<sequence>MEIKTVQSFLDYYGKIRERTHRIIEVIPPEHIDFSYKPGKFTIGDQIRHIATIERYMYGETISGRKSAYPGCGKELADGYENTVKFFNEMHRQTLDIIKGLSDEDLTRKCLTPANSEISIWKWLRAMIEHEIHHRAELYIYLNLLEVKTPQLYGLSAENVQEISVKLQE</sequence>
<dbReference type="Gene3D" id="1.20.120.450">
    <property type="entry name" value="dinb family like domain"/>
    <property type="match status" value="1"/>
</dbReference>
<dbReference type="AlphaFoldDB" id="A0A2S9CWW7"/>
<dbReference type="Proteomes" id="UP000238325">
    <property type="component" value="Unassembled WGS sequence"/>
</dbReference>
<evidence type="ECO:0000313" key="3">
    <source>
        <dbReference type="EMBL" id="PRB91330.1"/>
    </source>
</evidence>
<dbReference type="OrthoDB" id="119432at2"/>
<dbReference type="EMBL" id="PCPP01000001">
    <property type="protein sequence ID" value="PRB84946.1"/>
    <property type="molecule type" value="Genomic_DNA"/>
</dbReference>
<dbReference type="EMBL" id="PCPH01000002">
    <property type="protein sequence ID" value="PRB91330.1"/>
    <property type="molecule type" value="Genomic_DNA"/>
</dbReference>
<gene>
    <name evidence="2" type="ORF">CQ022_01365</name>
    <name evidence="3" type="ORF">CQ033_11625</name>
</gene>
<evidence type="ECO:0000259" key="1">
    <source>
        <dbReference type="Pfam" id="PF12867"/>
    </source>
</evidence>
<evidence type="ECO:0000313" key="2">
    <source>
        <dbReference type="EMBL" id="PRB84946.1"/>
    </source>
</evidence>
<evidence type="ECO:0000313" key="5">
    <source>
        <dbReference type="Proteomes" id="UP000238534"/>
    </source>
</evidence>
<accession>A0A2S9CWW7</accession>
<name>A0A2S9CWW7_CHRCI</name>
<dbReference type="SUPFAM" id="SSF109854">
    <property type="entry name" value="DinB/YfiT-like putative metalloenzymes"/>
    <property type="match status" value="1"/>
</dbReference>
<organism evidence="2 5">
    <name type="scientific">Chryseobacterium culicis</name>
    <dbReference type="NCBI Taxonomy" id="680127"/>
    <lineage>
        <taxon>Bacteria</taxon>
        <taxon>Pseudomonadati</taxon>
        <taxon>Bacteroidota</taxon>
        <taxon>Flavobacteriia</taxon>
        <taxon>Flavobacteriales</taxon>
        <taxon>Weeksellaceae</taxon>
        <taxon>Chryseobacterium group</taxon>
        <taxon>Chryseobacterium</taxon>
    </lineage>
</organism>
<dbReference type="InterPro" id="IPR024775">
    <property type="entry name" value="DinB-like"/>
</dbReference>
<dbReference type="Pfam" id="PF12867">
    <property type="entry name" value="DinB_2"/>
    <property type="match status" value="1"/>
</dbReference>
<keyword evidence="4" id="KW-1185">Reference proteome</keyword>
<comment type="caution">
    <text evidence="2">The sequence shown here is derived from an EMBL/GenBank/DDBJ whole genome shotgun (WGS) entry which is preliminary data.</text>
</comment>
<protein>
    <submittedName>
        <fullName evidence="2">Damage-inducible protein DinB</fullName>
    </submittedName>
</protein>
<reference evidence="4 5" key="1">
    <citation type="submission" date="2017-09" db="EMBL/GenBank/DDBJ databases">
        <title>Genomic, metabolic, and phenotypic characteristics of bacterial isolates from the natural microbiome of the model nematode Caenorhabditis elegans.</title>
        <authorList>
            <person name="Zimmermann J."/>
            <person name="Obeng N."/>
            <person name="Yang W."/>
            <person name="Obeng O."/>
            <person name="Kissoyan K."/>
            <person name="Pees B."/>
            <person name="Dirksen P."/>
            <person name="Hoppner M."/>
            <person name="Franke A."/>
            <person name="Rosenstiel P."/>
            <person name="Leippe M."/>
            <person name="Dierking K."/>
            <person name="Kaleta C."/>
            <person name="Schulenburg H."/>
        </authorList>
    </citation>
    <scope>NUCLEOTIDE SEQUENCE [LARGE SCALE GENOMIC DNA]</scope>
    <source>
        <strain evidence="2 5">MYb25</strain>
        <strain evidence="3 4">MYb44</strain>
    </source>
</reference>
<evidence type="ECO:0000313" key="4">
    <source>
        <dbReference type="Proteomes" id="UP000238325"/>
    </source>
</evidence>